<keyword evidence="3" id="KW-1185">Reference proteome</keyword>
<dbReference type="GO" id="GO:0004519">
    <property type="term" value="F:endonuclease activity"/>
    <property type="evidence" value="ECO:0007669"/>
    <property type="project" value="UniProtKB-KW"/>
</dbReference>
<gene>
    <name evidence="2" type="ORF">QE152_g4376</name>
</gene>
<dbReference type="AlphaFoldDB" id="A0AAW1MW53"/>
<dbReference type="EMBL" id="JASPKY010000022">
    <property type="protein sequence ID" value="KAK9752221.1"/>
    <property type="molecule type" value="Genomic_DNA"/>
</dbReference>
<comment type="caution">
    <text evidence="2">The sequence shown here is derived from an EMBL/GenBank/DDBJ whole genome shotgun (WGS) entry which is preliminary data.</text>
</comment>
<organism evidence="2 3">
    <name type="scientific">Popillia japonica</name>
    <name type="common">Japanese beetle</name>
    <dbReference type="NCBI Taxonomy" id="7064"/>
    <lineage>
        <taxon>Eukaryota</taxon>
        <taxon>Metazoa</taxon>
        <taxon>Ecdysozoa</taxon>
        <taxon>Arthropoda</taxon>
        <taxon>Hexapoda</taxon>
        <taxon>Insecta</taxon>
        <taxon>Pterygota</taxon>
        <taxon>Neoptera</taxon>
        <taxon>Endopterygota</taxon>
        <taxon>Coleoptera</taxon>
        <taxon>Polyphaga</taxon>
        <taxon>Scarabaeiformia</taxon>
        <taxon>Scarabaeidae</taxon>
        <taxon>Rutelinae</taxon>
        <taxon>Popillia</taxon>
    </lineage>
</organism>
<name>A0AAW1MW53_POPJA</name>
<keyword evidence="2" id="KW-0378">Hydrolase</keyword>
<dbReference type="GO" id="GO:0003676">
    <property type="term" value="F:nucleic acid binding"/>
    <property type="evidence" value="ECO:0007669"/>
    <property type="project" value="InterPro"/>
</dbReference>
<evidence type="ECO:0000313" key="2">
    <source>
        <dbReference type="EMBL" id="KAK9752221.1"/>
    </source>
</evidence>
<keyword evidence="2" id="KW-0255">Endonuclease</keyword>
<dbReference type="Proteomes" id="UP001458880">
    <property type="component" value="Unassembled WGS sequence"/>
</dbReference>
<accession>A0AAW1MW53</accession>
<dbReference type="InterPro" id="IPR004875">
    <property type="entry name" value="DDE_SF_endonuclease_dom"/>
</dbReference>
<sequence length="401" mass="44979">MLGSEMGQRSAMPMGTYIRRAAKELGFNEAAVGKRLKKGYGTQKLSRFRSVFSNQEEIVSLSEELNKTSYGILFKSLRFLLFHYAESNNIPSPFNKDKMAAGKDFAIAVMRRHKLTLCTPTKISIARTMGFNRVQIGHFFENLKEAYEKYGFTSDRIFNVDEVSRQHQESFPKLYQTLGKKKSQRTVAISSHTTLEAVAHAKSNNVVMLSLPPHSSHKTQPLDRVFFKPLKSNYDQVADNWQSSHPGQTITVYDVAELFKTAYERTATLEKAIVLFRVTGIYPLDSTVFSEENFLPSEVTEQNLDDIGEEHTLMVTFLGDDEPTANPEPSHVDQFSDDLIKEPLAILEPGLRQEPSTIPGSIRHPTSPISSITVANVSTVSAADIMPLPKLAKKGNVQRED</sequence>
<feature type="domain" description="DDE-1" evidence="1">
    <location>
        <begin position="190"/>
        <end position="242"/>
    </location>
</feature>
<protein>
    <submittedName>
        <fullName evidence="2">DDE superfamily endonuclease</fullName>
    </submittedName>
</protein>
<evidence type="ECO:0000313" key="3">
    <source>
        <dbReference type="Proteomes" id="UP001458880"/>
    </source>
</evidence>
<evidence type="ECO:0000259" key="1">
    <source>
        <dbReference type="Pfam" id="PF03184"/>
    </source>
</evidence>
<proteinExistence type="predicted"/>
<dbReference type="Pfam" id="PF03184">
    <property type="entry name" value="DDE_1"/>
    <property type="match status" value="1"/>
</dbReference>
<keyword evidence="2" id="KW-0540">Nuclease</keyword>
<reference evidence="2 3" key="1">
    <citation type="journal article" date="2024" name="BMC Genomics">
        <title>De novo assembly and annotation of Popillia japonica's genome with initial clues to its potential as an invasive pest.</title>
        <authorList>
            <person name="Cucini C."/>
            <person name="Boschi S."/>
            <person name="Funari R."/>
            <person name="Cardaioli E."/>
            <person name="Iannotti N."/>
            <person name="Marturano G."/>
            <person name="Paoli F."/>
            <person name="Bruttini M."/>
            <person name="Carapelli A."/>
            <person name="Frati F."/>
            <person name="Nardi F."/>
        </authorList>
    </citation>
    <scope>NUCLEOTIDE SEQUENCE [LARGE SCALE GENOMIC DNA]</scope>
    <source>
        <strain evidence="2">DMR45628</strain>
    </source>
</reference>